<dbReference type="InterPro" id="IPR006656">
    <property type="entry name" value="Mopterin_OxRdtase"/>
</dbReference>
<keyword evidence="7" id="KW-1185">Reference proteome</keyword>
<dbReference type="Pfam" id="PF00384">
    <property type="entry name" value="Molybdopterin"/>
    <property type="match status" value="1"/>
</dbReference>
<evidence type="ECO:0000259" key="5">
    <source>
        <dbReference type="PROSITE" id="PS51669"/>
    </source>
</evidence>
<dbReference type="Gene3D" id="3.40.228.10">
    <property type="entry name" value="Dimethylsulfoxide Reductase, domain 2"/>
    <property type="match status" value="1"/>
</dbReference>
<keyword evidence="4" id="KW-0411">Iron-sulfur</keyword>
<reference evidence="6 7" key="1">
    <citation type="submission" date="2019-08" db="EMBL/GenBank/DDBJ databases">
        <title>Parahaliea maris sp. nov., isolated from the surface seawater.</title>
        <authorList>
            <person name="Liu Y."/>
        </authorList>
    </citation>
    <scope>NUCLEOTIDE SEQUENCE [LARGE SCALE GENOMIC DNA]</scope>
    <source>
        <strain evidence="6 7">HSLHS9</strain>
    </source>
</reference>
<dbReference type="Gene3D" id="3.40.50.740">
    <property type="match status" value="1"/>
</dbReference>
<dbReference type="InterPro" id="IPR006963">
    <property type="entry name" value="Mopterin_OxRdtase_4Fe-4S_dom"/>
</dbReference>
<dbReference type="Proteomes" id="UP000321039">
    <property type="component" value="Unassembled WGS sequence"/>
</dbReference>
<evidence type="ECO:0000313" key="7">
    <source>
        <dbReference type="Proteomes" id="UP000321039"/>
    </source>
</evidence>
<dbReference type="SMART" id="SM00926">
    <property type="entry name" value="Molybdop_Fe4S4"/>
    <property type="match status" value="1"/>
</dbReference>
<dbReference type="RefSeq" id="WP_148070273.1">
    <property type="nucleotide sequence ID" value="NZ_VRZA01000011.1"/>
</dbReference>
<keyword evidence="3" id="KW-0408">Iron</keyword>
<dbReference type="Gene3D" id="2.20.25.90">
    <property type="entry name" value="ADC-like domains"/>
    <property type="match status" value="1"/>
</dbReference>
<dbReference type="PANTHER" id="PTHR43742:SF2">
    <property type="entry name" value="ASSIMILATORY NITRATE REDUCTASE CATALYTIC SUBUNIT"/>
    <property type="match status" value="1"/>
</dbReference>
<proteinExistence type="inferred from homology"/>
<dbReference type="InterPro" id="IPR050612">
    <property type="entry name" value="Prok_Mopterin_Oxidored"/>
</dbReference>
<dbReference type="EMBL" id="VRZA01000011">
    <property type="protein sequence ID" value="TXS89231.1"/>
    <property type="molecule type" value="Genomic_DNA"/>
</dbReference>
<dbReference type="Gene3D" id="2.40.40.20">
    <property type="match status" value="1"/>
</dbReference>
<dbReference type="Pfam" id="PF04879">
    <property type="entry name" value="Molybdop_Fe4S4"/>
    <property type="match status" value="1"/>
</dbReference>
<dbReference type="Pfam" id="PF01568">
    <property type="entry name" value="Molydop_binding"/>
    <property type="match status" value="1"/>
</dbReference>
<gene>
    <name evidence="6" type="ORF">FV139_20020</name>
</gene>
<dbReference type="AlphaFoldDB" id="A0A5C8ZPC4"/>
<dbReference type="InterPro" id="IPR009010">
    <property type="entry name" value="Asp_de-COase-like_dom_sf"/>
</dbReference>
<protein>
    <submittedName>
        <fullName evidence="6">Molybdopterin-dependent oxidoreductase</fullName>
    </submittedName>
</protein>
<dbReference type="GO" id="GO:0016491">
    <property type="term" value="F:oxidoreductase activity"/>
    <property type="evidence" value="ECO:0007669"/>
    <property type="project" value="InterPro"/>
</dbReference>
<name>A0A5C8ZPC4_9GAMM</name>
<evidence type="ECO:0000256" key="2">
    <source>
        <dbReference type="ARBA" id="ARBA00022723"/>
    </source>
</evidence>
<feature type="domain" description="4Fe-4S Mo/W bis-MGD-type" evidence="5">
    <location>
        <begin position="13"/>
        <end position="69"/>
    </location>
</feature>
<dbReference type="InterPro" id="IPR006657">
    <property type="entry name" value="MoPterin_dinucl-bd_dom"/>
</dbReference>
<dbReference type="PROSITE" id="PS51669">
    <property type="entry name" value="4FE4S_MOW_BIS_MGD"/>
    <property type="match status" value="1"/>
</dbReference>
<dbReference type="GO" id="GO:0051536">
    <property type="term" value="F:iron-sulfur cluster binding"/>
    <property type="evidence" value="ECO:0007669"/>
    <property type="project" value="UniProtKB-KW"/>
</dbReference>
<dbReference type="CDD" id="cd02782">
    <property type="entry name" value="MopB_CT_1"/>
    <property type="match status" value="1"/>
</dbReference>
<accession>A0A5C8ZPC4</accession>
<comment type="similarity">
    <text evidence="1">Belongs to the prokaryotic molybdopterin-containing oxidoreductase family.</text>
</comment>
<dbReference type="GO" id="GO:0043546">
    <property type="term" value="F:molybdopterin cofactor binding"/>
    <property type="evidence" value="ECO:0007669"/>
    <property type="project" value="InterPro"/>
</dbReference>
<dbReference type="SUPFAM" id="SSF50692">
    <property type="entry name" value="ADC-like"/>
    <property type="match status" value="1"/>
</dbReference>
<evidence type="ECO:0000256" key="4">
    <source>
        <dbReference type="ARBA" id="ARBA00023014"/>
    </source>
</evidence>
<dbReference type="PANTHER" id="PTHR43742">
    <property type="entry name" value="TRIMETHYLAMINE-N-OXIDE REDUCTASE"/>
    <property type="match status" value="1"/>
</dbReference>
<comment type="caution">
    <text evidence="6">The sequence shown here is derived from an EMBL/GenBank/DDBJ whole genome shotgun (WGS) entry which is preliminary data.</text>
</comment>
<sequence>MPLTLHSHDTSETRTHYRACHLCEAICGLVIETRDEEVISIKGDPNDPLSRGHICPKAIALKDIHEDPDRLRGPVKKVTAGAGEVEWQAISWEEALDTTAEWLVAITREHGVNALGIYMGNPTVHNYGMMTHQGQLFRHFRTDNRFSATSVDQLPHHLVALWLFGHKLMFPIPDIDRSDYFLMLGANPVASNGSIWTVPDIRNRIKAFKQRGGKLVVVDPRRTETAALASEHLFITPGTDALFLAAVLQTLFAEKLADPDHLGAFTSGLDTVADALADLTPEFAAAHCGIDANTIRTVARELAAAGAAICYGRMGVSTQRYGTLCQWLIQVINIATGNLDKPGGSLFTLPAVDQMQSVSPGGFGRHTSRVRGLPEFDRELPASTMAEEITTPGEGQIRALFTAAGNPVLSTPNGRQLDAALDQLDFMVSLDPYINETTRHADIILPPTSPLEHDHYDLAFHVNAMRNTTRFSEPVFDKPEGALHDWEIFNALAARVAAALGTEHQDAPAPDRIIDFGLKLGPYGDQHPLKLDLARLRDNPSGIDLGPLQSQLPERLRTADKTINCASAKPLADLERLREEFSAGRDDDLRLIGRRHVRSNNSWMHNYHRLVKGPERCTLLMHPEDMALRNLQDGMDVTLRSRAGEVRVAVEGSTDMMPGVVSLPHGFGHHRSGMQVTTASQHAGVSCNDVTDELALDALSGNAAVNGVPVSVTAA</sequence>
<evidence type="ECO:0000313" key="6">
    <source>
        <dbReference type="EMBL" id="TXS89231.1"/>
    </source>
</evidence>
<dbReference type="GO" id="GO:0046872">
    <property type="term" value="F:metal ion binding"/>
    <property type="evidence" value="ECO:0007669"/>
    <property type="project" value="UniProtKB-KW"/>
</dbReference>
<dbReference type="SUPFAM" id="SSF53706">
    <property type="entry name" value="Formate dehydrogenase/DMSO reductase, domains 1-3"/>
    <property type="match status" value="1"/>
</dbReference>
<evidence type="ECO:0000256" key="3">
    <source>
        <dbReference type="ARBA" id="ARBA00023004"/>
    </source>
</evidence>
<organism evidence="6 7">
    <name type="scientific">Parahaliea maris</name>
    <dbReference type="NCBI Taxonomy" id="2716870"/>
    <lineage>
        <taxon>Bacteria</taxon>
        <taxon>Pseudomonadati</taxon>
        <taxon>Pseudomonadota</taxon>
        <taxon>Gammaproteobacteria</taxon>
        <taxon>Cellvibrionales</taxon>
        <taxon>Halieaceae</taxon>
        <taxon>Parahaliea</taxon>
    </lineage>
</organism>
<evidence type="ECO:0000256" key="1">
    <source>
        <dbReference type="ARBA" id="ARBA00010312"/>
    </source>
</evidence>
<keyword evidence="2" id="KW-0479">Metal-binding</keyword>